<accession>A0A6A5R3B2</accession>
<keyword evidence="2" id="KW-1185">Reference proteome</keyword>
<proteinExistence type="predicted"/>
<evidence type="ECO:0000313" key="2">
    <source>
        <dbReference type="Proteomes" id="UP000800096"/>
    </source>
</evidence>
<gene>
    <name evidence="1" type="ORF">BDU57DRAFT_510020</name>
</gene>
<sequence>MSDDLIIPDNVLERIEGQHPSLIGSAKDGRRQISLTLLTTPSSSSSRSVSWVITTLRSRSTVARAK</sequence>
<evidence type="ECO:0000313" key="1">
    <source>
        <dbReference type="EMBL" id="KAF1921286.1"/>
    </source>
</evidence>
<reference evidence="1" key="1">
    <citation type="journal article" date="2020" name="Stud. Mycol.">
        <title>101 Dothideomycetes genomes: a test case for predicting lifestyles and emergence of pathogens.</title>
        <authorList>
            <person name="Haridas S."/>
            <person name="Albert R."/>
            <person name="Binder M."/>
            <person name="Bloem J."/>
            <person name="Labutti K."/>
            <person name="Salamov A."/>
            <person name="Andreopoulos B."/>
            <person name="Baker S."/>
            <person name="Barry K."/>
            <person name="Bills G."/>
            <person name="Bluhm B."/>
            <person name="Cannon C."/>
            <person name="Castanera R."/>
            <person name="Culley D."/>
            <person name="Daum C."/>
            <person name="Ezra D."/>
            <person name="Gonzalez J."/>
            <person name="Henrissat B."/>
            <person name="Kuo A."/>
            <person name="Liang C."/>
            <person name="Lipzen A."/>
            <person name="Lutzoni F."/>
            <person name="Magnuson J."/>
            <person name="Mondo S."/>
            <person name="Nolan M."/>
            <person name="Ohm R."/>
            <person name="Pangilinan J."/>
            <person name="Park H.-J."/>
            <person name="Ramirez L."/>
            <person name="Alfaro M."/>
            <person name="Sun H."/>
            <person name="Tritt A."/>
            <person name="Yoshinaga Y."/>
            <person name="Zwiers L.-H."/>
            <person name="Turgeon B."/>
            <person name="Goodwin S."/>
            <person name="Spatafora J."/>
            <person name="Crous P."/>
            <person name="Grigoriev I."/>
        </authorList>
    </citation>
    <scope>NUCLEOTIDE SEQUENCE</scope>
    <source>
        <strain evidence="1">HMLAC05119</strain>
    </source>
</reference>
<organism evidence="1 2">
    <name type="scientific">Ampelomyces quisqualis</name>
    <name type="common">Powdery mildew agent</name>
    <dbReference type="NCBI Taxonomy" id="50730"/>
    <lineage>
        <taxon>Eukaryota</taxon>
        <taxon>Fungi</taxon>
        <taxon>Dikarya</taxon>
        <taxon>Ascomycota</taxon>
        <taxon>Pezizomycotina</taxon>
        <taxon>Dothideomycetes</taxon>
        <taxon>Pleosporomycetidae</taxon>
        <taxon>Pleosporales</taxon>
        <taxon>Pleosporineae</taxon>
        <taxon>Phaeosphaeriaceae</taxon>
        <taxon>Ampelomyces</taxon>
    </lineage>
</organism>
<name>A0A6A5R3B2_AMPQU</name>
<protein>
    <submittedName>
        <fullName evidence="1">Uncharacterized protein</fullName>
    </submittedName>
</protein>
<dbReference type="EMBL" id="ML979132">
    <property type="protein sequence ID" value="KAF1921286.1"/>
    <property type="molecule type" value="Genomic_DNA"/>
</dbReference>
<dbReference type="Proteomes" id="UP000800096">
    <property type="component" value="Unassembled WGS sequence"/>
</dbReference>
<dbReference type="AlphaFoldDB" id="A0A6A5R3B2"/>